<keyword evidence="5" id="KW-0863">Zinc-finger</keyword>
<feature type="compositionally biased region" description="Basic and acidic residues" evidence="9">
    <location>
        <begin position="120"/>
        <end position="132"/>
    </location>
</feature>
<dbReference type="Proteomes" id="UP001152320">
    <property type="component" value="Chromosome 18"/>
</dbReference>
<keyword evidence="12" id="KW-1185">Reference proteome</keyword>
<feature type="region of interest" description="Disordered" evidence="9">
    <location>
        <begin position="1533"/>
        <end position="1669"/>
    </location>
</feature>
<evidence type="ECO:0000256" key="2">
    <source>
        <dbReference type="ARBA" id="ARBA00022723"/>
    </source>
</evidence>
<dbReference type="GO" id="GO:0045944">
    <property type="term" value="P:positive regulation of transcription by RNA polymerase II"/>
    <property type="evidence" value="ECO:0007669"/>
    <property type="project" value="TreeGrafter"/>
</dbReference>
<dbReference type="InterPro" id="IPR001357">
    <property type="entry name" value="BRCT_dom"/>
</dbReference>
<dbReference type="FunFam" id="3.40.50.10190:FF:000006">
    <property type="entry name" value="Breast cancer type 1 susceptibility protein homolog"/>
    <property type="match status" value="1"/>
</dbReference>
<feature type="compositionally biased region" description="Polar residues" evidence="9">
    <location>
        <begin position="1285"/>
        <end position="1302"/>
    </location>
</feature>
<feature type="compositionally biased region" description="Basic and acidic residues" evidence="9">
    <location>
        <begin position="466"/>
        <end position="496"/>
    </location>
</feature>
<dbReference type="InterPro" id="IPR036420">
    <property type="entry name" value="BRCT_dom_sf"/>
</dbReference>
<name>A0A9Q0YP61_HOLLE</name>
<evidence type="ECO:0000256" key="3">
    <source>
        <dbReference type="ARBA" id="ARBA00022737"/>
    </source>
</evidence>
<dbReference type="PANTHER" id="PTHR13763:SF0">
    <property type="entry name" value="BREAST CANCER TYPE 1 SUSCEPTIBILITY PROTEIN"/>
    <property type="match status" value="1"/>
</dbReference>
<feature type="compositionally biased region" description="Basic and acidic residues" evidence="9">
    <location>
        <begin position="1250"/>
        <end position="1263"/>
    </location>
</feature>
<feature type="compositionally biased region" description="Basic and acidic residues" evidence="9">
    <location>
        <begin position="1399"/>
        <end position="1413"/>
    </location>
</feature>
<feature type="compositionally biased region" description="Basic and acidic residues" evidence="9">
    <location>
        <begin position="1430"/>
        <end position="1466"/>
    </location>
</feature>
<dbReference type="Pfam" id="PF00533">
    <property type="entry name" value="BRCT"/>
    <property type="match status" value="2"/>
</dbReference>
<keyword evidence="7" id="KW-0234">DNA repair</keyword>
<feature type="compositionally biased region" description="Basic and acidic residues" evidence="9">
    <location>
        <begin position="180"/>
        <end position="191"/>
    </location>
</feature>
<feature type="compositionally biased region" description="Polar residues" evidence="9">
    <location>
        <begin position="741"/>
        <end position="798"/>
    </location>
</feature>
<keyword evidence="2" id="KW-0479">Metal-binding</keyword>
<comment type="caution">
    <text evidence="11">The sequence shown here is derived from an EMBL/GenBank/DDBJ whole genome shotgun (WGS) entry which is preliminary data.</text>
</comment>
<feature type="compositionally biased region" description="Basic residues" evidence="9">
    <location>
        <begin position="272"/>
        <end position="283"/>
    </location>
</feature>
<feature type="compositionally biased region" description="Acidic residues" evidence="9">
    <location>
        <begin position="1702"/>
        <end position="1720"/>
    </location>
</feature>
<keyword evidence="8" id="KW-0539">Nucleus</keyword>
<feature type="region of interest" description="Disordered" evidence="9">
    <location>
        <begin position="1"/>
        <end position="58"/>
    </location>
</feature>
<dbReference type="EMBL" id="JAIZAY010000018">
    <property type="protein sequence ID" value="KAJ8024960.1"/>
    <property type="molecule type" value="Genomic_DNA"/>
</dbReference>
<feature type="compositionally biased region" description="Basic and acidic residues" evidence="9">
    <location>
        <begin position="839"/>
        <end position="878"/>
    </location>
</feature>
<evidence type="ECO:0000313" key="12">
    <source>
        <dbReference type="Proteomes" id="UP001152320"/>
    </source>
</evidence>
<feature type="compositionally biased region" description="Basic and acidic residues" evidence="9">
    <location>
        <begin position="1201"/>
        <end position="1226"/>
    </location>
</feature>
<evidence type="ECO:0000313" key="11">
    <source>
        <dbReference type="EMBL" id="KAJ8024960.1"/>
    </source>
</evidence>
<dbReference type="InterPro" id="IPR031099">
    <property type="entry name" value="BRCA1-associated"/>
</dbReference>
<feature type="region of interest" description="Disordered" evidence="9">
    <location>
        <begin position="85"/>
        <end position="208"/>
    </location>
</feature>
<dbReference type="GO" id="GO:0008270">
    <property type="term" value="F:zinc ion binding"/>
    <property type="evidence" value="ECO:0007669"/>
    <property type="project" value="UniProtKB-KW"/>
</dbReference>
<feature type="compositionally biased region" description="Basic and acidic residues" evidence="9">
    <location>
        <begin position="884"/>
        <end position="908"/>
    </location>
</feature>
<feature type="compositionally biased region" description="Basic and acidic residues" evidence="9">
    <location>
        <begin position="366"/>
        <end position="375"/>
    </location>
</feature>
<dbReference type="GO" id="GO:0004842">
    <property type="term" value="F:ubiquitin-protein transferase activity"/>
    <property type="evidence" value="ECO:0007669"/>
    <property type="project" value="TreeGrafter"/>
</dbReference>
<accession>A0A9Q0YP61</accession>
<evidence type="ECO:0000256" key="9">
    <source>
        <dbReference type="SAM" id="MobiDB-lite"/>
    </source>
</evidence>
<feature type="compositionally biased region" description="Basic residues" evidence="9">
    <location>
        <begin position="938"/>
        <end position="950"/>
    </location>
</feature>
<proteinExistence type="predicted"/>
<dbReference type="GO" id="GO:0031436">
    <property type="term" value="C:BRCA1-BARD1 complex"/>
    <property type="evidence" value="ECO:0007669"/>
    <property type="project" value="TreeGrafter"/>
</dbReference>
<dbReference type="SMART" id="SM00292">
    <property type="entry name" value="BRCT"/>
    <property type="match status" value="2"/>
</dbReference>
<keyword evidence="4" id="KW-0227">DNA damage</keyword>
<comment type="subcellular location">
    <subcellularLocation>
        <location evidence="1">Nucleus</location>
    </subcellularLocation>
</comment>
<feature type="domain" description="BRCT" evidence="10">
    <location>
        <begin position="2014"/>
        <end position="2113"/>
    </location>
</feature>
<feature type="compositionally biased region" description="Acidic residues" evidence="9">
    <location>
        <begin position="1476"/>
        <end position="1485"/>
    </location>
</feature>
<organism evidence="11 12">
    <name type="scientific">Holothuria leucospilota</name>
    <name type="common">Black long sea cucumber</name>
    <name type="synonym">Mertensiothuria leucospilota</name>
    <dbReference type="NCBI Taxonomy" id="206669"/>
    <lineage>
        <taxon>Eukaryota</taxon>
        <taxon>Metazoa</taxon>
        <taxon>Echinodermata</taxon>
        <taxon>Eleutherozoa</taxon>
        <taxon>Echinozoa</taxon>
        <taxon>Holothuroidea</taxon>
        <taxon>Aspidochirotacea</taxon>
        <taxon>Aspidochirotida</taxon>
        <taxon>Holothuriidae</taxon>
        <taxon>Holothuria</taxon>
    </lineage>
</organism>
<feature type="compositionally biased region" description="Acidic residues" evidence="9">
    <location>
        <begin position="1554"/>
        <end position="1563"/>
    </location>
</feature>
<feature type="compositionally biased region" description="Basic and acidic residues" evidence="9">
    <location>
        <begin position="40"/>
        <end position="58"/>
    </location>
</feature>
<feature type="region of interest" description="Disordered" evidence="9">
    <location>
        <begin position="1692"/>
        <end position="1905"/>
    </location>
</feature>
<dbReference type="PROSITE" id="PS50172">
    <property type="entry name" value="BRCT"/>
    <property type="match status" value="2"/>
</dbReference>
<feature type="compositionally biased region" description="Basic and acidic residues" evidence="9">
    <location>
        <begin position="1365"/>
        <end position="1375"/>
    </location>
</feature>
<feature type="compositionally biased region" description="Basic and acidic residues" evidence="9">
    <location>
        <begin position="1763"/>
        <end position="1777"/>
    </location>
</feature>
<feature type="compositionally biased region" description="Basic and acidic residues" evidence="9">
    <location>
        <begin position="1656"/>
        <end position="1669"/>
    </location>
</feature>
<dbReference type="OrthoDB" id="2384350at2759"/>
<dbReference type="GO" id="GO:0070531">
    <property type="term" value="C:BRCA1-A complex"/>
    <property type="evidence" value="ECO:0007669"/>
    <property type="project" value="TreeGrafter"/>
</dbReference>
<dbReference type="GO" id="GO:0000724">
    <property type="term" value="P:double-strand break repair via homologous recombination"/>
    <property type="evidence" value="ECO:0007669"/>
    <property type="project" value="TreeGrafter"/>
</dbReference>
<feature type="compositionally biased region" description="Acidic residues" evidence="9">
    <location>
        <begin position="430"/>
        <end position="440"/>
    </location>
</feature>
<feature type="compositionally biased region" description="Basic and acidic residues" evidence="9">
    <location>
        <begin position="1303"/>
        <end position="1317"/>
    </location>
</feature>
<keyword evidence="3" id="KW-0677">Repeat</keyword>
<feature type="compositionally biased region" description="Low complexity" evidence="9">
    <location>
        <begin position="1744"/>
        <end position="1759"/>
    </location>
</feature>
<feature type="compositionally biased region" description="Low complexity" evidence="9">
    <location>
        <begin position="1229"/>
        <end position="1239"/>
    </location>
</feature>
<feature type="compositionally biased region" description="Basic and acidic residues" evidence="9">
    <location>
        <begin position="687"/>
        <end position="720"/>
    </location>
</feature>
<feature type="compositionally biased region" description="Basic and acidic residues" evidence="9">
    <location>
        <begin position="1564"/>
        <end position="1580"/>
    </location>
</feature>
<evidence type="ECO:0000256" key="5">
    <source>
        <dbReference type="ARBA" id="ARBA00022771"/>
    </source>
</evidence>
<dbReference type="PANTHER" id="PTHR13763">
    <property type="entry name" value="BREAST CANCER TYPE 1 SUSCEPTIBILITY PROTEIN BRCA1"/>
    <property type="match status" value="1"/>
</dbReference>
<feature type="compositionally biased region" description="Basic and acidic residues" evidence="9">
    <location>
        <begin position="636"/>
        <end position="650"/>
    </location>
</feature>
<evidence type="ECO:0000256" key="1">
    <source>
        <dbReference type="ARBA" id="ARBA00004123"/>
    </source>
</evidence>
<keyword evidence="6" id="KW-0862">Zinc</keyword>
<feature type="compositionally biased region" description="Acidic residues" evidence="9">
    <location>
        <begin position="376"/>
        <end position="385"/>
    </location>
</feature>
<evidence type="ECO:0000259" key="10">
    <source>
        <dbReference type="PROSITE" id="PS50172"/>
    </source>
</evidence>
<feature type="compositionally biased region" description="Basic and acidic residues" evidence="9">
    <location>
        <begin position="568"/>
        <end position="578"/>
    </location>
</feature>
<dbReference type="SUPFAM" id="SSF52113">
    <property type="entry name" value="BRCT domain"/>
    <property type="match status" value="2"/>
</dbReference>
<feature type="compositionally biased region" description="Basic and acidic residues" evidence="9">
    <location>
        <begin position="1077"/>
        <end position="1087"/>
    </location>
</feature>
<feature type="compositionally biased region" description="Pro residues" evidence="9">
    <location>
        <begin position="1725"/>
        <end position="1743"/>
    </location>
</feature>
<feature type="region of interest" description="Disordered" evidence="9">
    <location>
        <begin position="1000"/>
        <end position="1317"/>
    </location>
</feature>
<feature type="compositionally biased region" description="Basic and acidic residues" evidence="9">
    <location>
        <begin position="507"/>
        <end position="535"/>
    </location>
</feature>
<evidence type="ECO:0000256" key="8">
    <source>
        <dbReference type="ARBA" id="ARBA00023242"/>
    </source>
</evidence>
<evidence type="ECO:0000256" key="4">
    <source>
        <dbReference type="ARBA" id="ARBA00022763"/>
    </source>
</evidence>
<evidence type="ECO:0000256" key="6">
    <source>
        <dbReference type="ARBA" id="ARBA00022833"/>
    </source>
</evidence>
<feature type="compositionally biased region" description="Acidic residues" evidence="9">
    <location>
        <begin position="543"/>
        <end position="552"/>
    </location>
</feature>
<feature type="compositionally biased region" description="Basic and acidic residues" evidence="9">
    <location>
        <begin position="1028"/>
        <end position="1052"/>
    </location>
</feature>
<feature type="compositionally biased region" description="Basic and acidic residues" evidence="9">
    <location>
        <begin position="1134"/>
        <end position="1147"/>
    </location>
</feature>
<feature type="compositionally biased region" description="Basic and acidic residues" evidence="9">
    <location>
        <begin position="1846"/>
        <end position="1865"/>
    </location>
</feature>
<evidence type="ECO:0000256" key="7">
    <source>
        <dbReference type="ARBA" id="ARBA00023204"/>
    </source>
</evidence>
<feature type="compositionally biased region" description="Acidic residues" evidence="9">
    <location>
        <begin position="1789"/>
        <end position="1798"/>
    </location>
</feature>
<reference evidence="11" key="1">
    <citation type="submission" date="2021-10" db="EMBL/GenBank/DDBJ databases">
        <title>Tropical sea cucumber genome reveals ecological adaptation and Cuvierian tubules defense mechanism.</title>
        <authorList>
            <person name="Chen T."/>
        </authorList>
    </citation>
    <scope>NUCLEOTIDE SEQUENCE</scope>
    <source>
        <strain evidence="11">Nanhai2018</strain>
        <tissue evidence="11">Muscle</tissue>
    </source>
</reference>
<feature type="compositionally biased region" description="Low complexity" evidence="9">
    <location>
        <begin position="1498"/>
        <end position="1514"/>
    </location>
</feature>
<feature type="domain" description="BRCT" evidence="10">
    <location>
        <begin position="1898"/>
        <end position="1994"/>
    </location>
</feature>
<sequence length="2131" mass="236229">MNLDVDSDEEGKGNSQELFLEDVLEPSPPEEAGRTVRGNSADHEDTILEDGRKEAVNDRENAVEDVCNGMLEVEGQFDDIEEVEASDQTISKRKDNISGIEIPAEDASPQILNKGTSLFKEQRNESETKEALEVDNAESGNKTKISEEQLTDAGEGVEDGRENVAAGDEDEIVLRRGKKRESLKDKMRNKDGLTAGETENIALNDPQEHMQSDWELALKLAQEFGSVPPDLDVRHSKRVNRKNDVNSTGRKGRKMRQLQIQNVPDVAESGQHSRRGRSRHKLRSNVAEESDDVTIESFQDDSRGDASGKNQRKGRQAKNERKVKGNVKTLKVDVEEESSSVQCVPETPHVGAKVTRGGLSNGKKKAANERKKESDADVESEDEDGESKTVKPISACKSREKVSKVAKKQQKSEGSCKENGGSEMSNAPADDGEIDDESTEEGGRRRSSRLSKSQEKKINLNNIKGTEQKRKVDSDAGMKEEVKKEMTPKGKVGENGKRKRKSGRLSKSQEESNLDERKDSRKCNSEGDAKKKEAEGVVIVVDDQSDEEDVDGDIGQGKRMSARLLTKSQEKKMEKNVVEGDFSGKVIGGRESQGRTGKNQTASALEERGEMEQNLLIDDEDEREESGQKRRSLRKKKEDGTAGETNEQKRLSQYSDKVCERLGDNDVPTDDEDVREESGQKRRLLRKKQEDGTAGDKDEQKTSQYSDKNHKSLGDNDGLKESCVGTKGPDAVPSQRKSRRGSNVTEGTPQMNKTTRIESTSSLKSTRAARQTQSSSGDPQAFSTSTTESIELDSNPTFAQPDGDFLMKKSPRNKNIGAGKTQRKRKNSSEEDLLLSGVEKVDTVAKEEGTGDRESHSFEGTRKSKRNRGELKELDKNKKNSFNENKKKSSEPQDQKRLVQEKNKEKKGGSLGLVDEESKTDVEVEEGGAKRSAGLGKSKLRSRSSGRKGKVTSGVENFKDGSSSIQDEVEEAEEPVRRNTRRQKKDVIVKCQAEDETLRVEHNEEEACENVGVDQNKKEESEVVQCEDGQKEEEPKPKTETGKESVAVEKGDPTSPDIFTMHMEASEQDRGSSIGRSSHEEEPRKETGAYGEGDGGETPKTSKRKKKKRKTFSFGNEANLVNTSLIDDGTGMTVRDEAEKSSREVSRSESTTGAGLELTEDATQNKDDSSLGQFVPATLGASESHGNLSDQIPIPRQLNRQKNEESRESLESKPKVQNQKCEKEDSFSEEVVSVRRISSLKSRGKRQVAKRNEDSEMSNKRFCSDSQFSGEEESMVPPTPPVTASHCQTGGNDGSSNASECNSLKEDITDGETTSKEDSLVQAFEKVKRCEEKAIGSNQDDKIASSLSSPSISLFQDAEITGEQEVVKDSVREVAEPSIGGKSPGAIDQSETGTRVPGKKVEGKDISEKENESHGSSPEDLPDVLGEDATSGRRIEEDRVLPEMSKHSDADLNRDGQEETEDKDKFVQPYNKHFDEEEPLFDDEGPVSPASSIGRHNLTSASSVLSSQSDLMTSQQHDNAKRVLENMEKEIAEMERALAEEEEMEAVSEKKEEVSDEDEEEAGEKEGGEVTKGKQQRGDDVINTSQEAKYGQEKEGDPVESVESISFEGVDSINLSSDEDEGEVSKKRSEGDRGKRRKTPDRRSSGYGRTGLKKYGKYEKLTDIDDKDIAQNVKDNLTEMAEAEKSLDSLLKAHAARRRENEEEEEEEKELSGSGDEDVDVDRPSTPPAPSPSSSPPRSPSPAPLLSQRTLTRRLSPLQKNIQKAEEIVKSFSEERPVTSQKRRRVVIEDSDSESEDEVQYRNKRKKSLKLDSPESYEADEQKVKGQPGGQKVESPCNVRSPTQKYRKETSPKTAVEKRDVKAEEVSPEVGGVQHNSPERKKVTTPQTSSSGSGGSSSKKRPRKGEMMSLVATGLNKHKLKMVDQLCKKAGCKFSSVFIPSTTHIIVNAGENLTCERTLKYFQGIAARRWVISFQWVEDSLTASRLLPLEKYEIRGDSVNGQNHCGPRRARLWKGPPLLGDYNLFCLEPFTGLNKDQLEGLLKACGGSVYQHPSRMPQEDDKENFIIAQHDVQEEKTDYQALYEKFQVKVISREWVLDSIAVYTTQPITDYLLCDVTECDDAGELMSDDEF</sequence>
<feature type="compositionally biased region" description="Basic residues" evidence="9">
    <location>
        <begin position="1101"/>
        <end position="1111"/>
    </location>
</feature>
<protein>
    <submittedName>
        <fullName evidence="11">Breast cancer type 1 susceptibility protein-like</fullName>
    </submittedName>
</protein>
<gene>
    <name evidence="11" type="ORF">HOLleu_35027</name>
</gene>
<feature type="region of interest" description="Disordered" evidence="9">
    <location>
        <begin position="227"/>
        <end position="986"/>
    </location>
</feature>
<feature type="region of interest" description="Disordered" evidence="9">
    <location>
        <begin position="1362"/>
        <end position="1521"/>
    </location>
</feature>
<feature type="compositionally biased region" description="Polar residues" evidence="9">
    <location>
        <begin position="594"/>
        <end position="603"/>
    </location>
</feature>
<dbReference type="Gene3D" id="3.40.50.10190">
    <property type="entry name" value="BRCT domain"/>
    <property type="match status" value="2"/>
</dbReference>
<feature type="compositionally biased region" description="Basic and acidic residues" evidence="9">
    <location>
        <begin position="1623"/>
        <end position="1633"/>
    </location>
</feature>